<proteinExistence type="predicted"/>
<dbReference type="InterPro" id="IPR001466">
    <property type="entry name" value="Beta-lactam-related"/>
</dbReference>
<keyword evidence="3" id="KW-1185">Reference proteome</keyword>
<accession>A0ABY4RR66</accession>
<dbReference type="EC" id="3.5.1.46" evidence="2"/>
<feature type="domain" description="Beta-lactamase-related" evidence="1">
    <location>
        <begin position="114"/>
        <end position="390"/>
    </location>
</feature>
<evidence type="ECO:0000313" key="3">
    <source>
        <dbReference type="Proteomes" id="UP001057134"/>
    </source>
</evidence>
<dbReference type="EMBL" id="CP027059">
    <property type="protein sequence ID" value="UQZ83998.1"/>
    <property type="molecule type" value="Genomic_DNA"/>
</dbReference>
<protein>
    <submittedName>
        <fullName evidence="2">6-aminohexanoate-dimer hydrolase</fullName>
        <ecNumber evidence="2">3.5.1.46</ecNumber>
    </submittedName>
</protein>
<dbReference type="PANTHER" id="PTHR43283:SF7">
    <property type="entry name" value="BETA-LACTAMASE-RELATED DOMAIN-CONTAINING PROTEIN"/>
    <property type="match status" value="1"/>
</dbReference>
<organism evidence="2 3">
    <name type="scientific">Paenibacillus konkukensis</name>
    <dbReference type="NCBI Taxonomy" id="2020716"/>
    <lineage>
        <taxon>Bacteria</taxon>
        <taxon>Bacillati</taxon>
        <taxon>Bacillota</taxon>
        <taxon>Bacilli</taxon>
        <taxon>Bacillales</taxon>
        <taxon>Paenibacillaceae</taxon>
        <taxon>Paenibacillus</taxon>
    </lineage>
</organism>
<keyword evidence="2" id="KW-0378">Hydrolase</keyword>
<dbReference type="SUPFAM" id="SSF56601">
    <property type="entry name" value="beta-lactamase/transpeptidase-like"/>
    <property type="match status" value="1"/>
</dbReference>
<sequence>MTKRKKKKSVQASALKIQAVGGESLLRNGPLMMKTLQAVTPGSTTAQTAVMMEERAAGTVLEYSDSRMVRSLSRINPPDYWPTEGWRTASPEERGMDSAVIADLVDQLKHHNVHSFVLIRDGYLVAEGYNKDWDAGKLHPMFSVTKSFTSALVGMALEQNVIRDLNQPMKDFIPEIVGDSRKARIKVSELLSMISGIDWDNTGERSSLEMTEAPNWGEYIWSRPMAHEPGTAFKYSNGDAHLLSILTQRAFGFPLSAFAKLNLFDPLGITSVIWNQDPQGHLIGSWGLKLTPRDMAKLGFLYLHRGRWENYQLLRPEWVEESVQLQGTQLYDDGTEGGFGYLWWLKPIVSETNRTWHRQAFYAAGSGGQRIFVVPDLNLVMAMTANNEHDDIMPERMMVKAALAVKADRPLSVNEIGAARLRSSLQAFKAVSDKAE</sequence>
<reference evidence="2" key="1">
    <citation type="submission" date="2018-02" db="EMBL/GenBank/DDBJ databases">
        <authorList>
            <person name="Kim S.-K."/>
            <person name="Jung H.-I."/>
            <person name="Lee S.-W."/>
        </authorList>
    </citation>
    <scope>NUCLEOTIDE SEQUENCE</scope>
    <source>
        <strain evidence="2">SK3146</strain>
    </source>
</reference>
<dbReference type="RefSeq" id="WP_249865955.1">
    <property type="nucleotide sequence ID" value="NZ_CP027059.1"/>
</dbReference>
<dbReference type="Pfam" id="PF00144">
    <property type="entry name" value="Beta-lactamase"/>
    <property type="match status" value="1"/>
</dbReference>
<dbReference type="InterPro" id="IPR012338">
    <property type="entry name" value="Beta-lactam/transpept-like"/>
</dbReference>
<evidence type="ECO:0000313" key="2">
    <source>
        <dbReference type="EMBL" id="UQZ83998.1"/>
    </source>
</evidence>
<dbReference type="InterPro" id="IPR050789">
    <property type="entry name" value="Diverse_Enzym_Activities"/>
</dbReference>
<dbReference type="GO" id="GO:0019875">
    <property type="term" value="F:6-aminohexanoate-dimer hydrolase activity"/>
    <property type="evidence" value="ECO:0007669"/>
    <property type="project" value="UniProtKB-EC"/>
</dbReference>
<dbReference type="Gene3D" id="3.40.710.10">
    <property type="entry name" value="DD-peptidase/beta-lactamase superfamily"/>
    <property type="match status" value="1"/>
</dbReference>
<gene>
    <name evidence="2" type="primary">nylB'</name>
    <name evidence="2" type="ORF">SK3146_03210</name>
</gene>
<dbReference type="Proteomes" id="UP001057134">
    <property type="component" value="Chromosome"/>
</dbReference>
<dbReference type="PANTHER" id="PTHR43283">
    <property type="entry name" value="BETA-LACTAMASE-RELATED"/>
    <property type="match status" value="1"/>
</dbReference>
<reference evidence="2" key="2">
    <citation type="journal article" date="2021" name="J Anim Sci Technol">
        <title>Complete genome sequence of Paenibacillus konkukensis sp. nov. SK3146 as a potential probiotic strain.</title>
        <authorList>
            <person name="Jung H.I."/>
            <person name="Park S."/>
            <person name="Niu K.M."/>
            <person name="Lee S.W."/>
            <person name="Kothari D."/>
            <person name="Yi K.J."/>
            <person name="Kim S.K."/>
        </authorList>
    </citation>
    <scope>NUCLEOTIDE SEQUENCE</scope>
    <source>
        <strain evidence="2">SK3146</strain>
    </source>
</reference>
<evidence type="ECO:0000259" key="1">
    <source>
        <dbReference type="Pfam" id="PF00144"/>
    </source>
</evidence>
<name>A0ABY4RR66_9BACL</name>